<dbReference type="Gene3D" id="3.40.50.300">
    <property type="entry name" value="P-loop containing nucleotide triphosphate hydrolases"/>
    <property type="match status" value="1"/>
</dbReference>
<evidence type="ECO:0000313" key="3">
    <source>
        <dbReference type="Proteomes" id="UP001470230"/>
    </source>
</evidence>
<dbReference type="Proteomes" id="UP001470230">
    <property type="component" value="Unassembled WGS sequence"/>
</dbReference>
<dbReference type="InterPro" id="IPR025662">
    <property type="entry name" value="Sigma_54_int_dom_ATP-bd_1"/>
</dbReference>
<gene>
    <name evidence="2" type="ORF">M9Y10_004551</name>
</gene>
<dbReference type="InterPro" id="IPR027417">
    <property type="entry name" value="P-loop_NTPase"/>
</dbReference>
<dbReference type="PROSITE" id="PS50052">
    <property type="entry name" value="GUANYLATE_KINASE_2"/>
    <property type="match status" value="1"/>
</dbReference>
<dbReference type="Pfam" id="PF13238">
    <property type="entry name" value="AAA_18"/>
    <property type="match status" value="1"/>
</dbReference>
<dbReference type="SUPFAM" id="SSF52540">
    <property type="entry name" value="P-loop containing nucleoside triphosphate hydrolases"/>
    <property type="match status" value="1"/>
</dbReference>
<sequence length="381" mass="43600">MSNISDGIQFKFNQNLTAQITSLAYTNNSNEKTIIKIPSKISKDGIYYTVTSFSDNFEINCENIKEIYLPESFNGSKDNILNIIKFNDSCPNLDRIYVDPKCESLSSDSQGILYNKDKTHLITCPIGKKETVEIPKSVKSIYAHAFDKCKKIPKSIKIPLNIKLVGNILCSENHESATNDIDTQYEKIQPHKKIVIILLGESGAGKTTIAEYLKKYGYINIPTYTTRPSRFEGEEGHIFIDINSVSNIVPLDNNSDRKLIYITYFANNWYWAYEDQISDNDRSVIAFNPTETKNFKEYVKDRKVVVLYLKTNRQECVDRMKKRALNGSLTNDELKNDIERRVLLDDNEYSSFSCDYVIDATKGITQTIINLENCLQQEGLK</sequence>
<accession>A0ABR2GNF7</accession>
<dbReference type="Gene3D" id="3.80.10.10">
    <property type="entry name" value="Ribonuclease Inhibitor"/>
    <property type="match status" value="1"/>
</dbReference>
<name>A0ABR2GNF7_9EUKA</name>
<comment type="caution">
    <text evidence="2">The sequence shown here is derived from an EMBL/GenBank/DDBJ whole genome shotgun (WGS) entry which is preliminary data.</text>
</comment>
<dbReference type="EMBL" id="JAPFFF010000103">
    <property type="protein sequence ID" value="KAK8835447.1"/>
    <property type="molecule type" value="Genomic_DNA"/>
</dbReference>
<evidence type="ECO:0000313" key="2">
    <source>
        <dbReference type="EMBL" id="KAK8835447.1"/>
    </source>
</evidence>
<dbReference type="InterPro" id="IPR008144">
    <property type="entry name" value="Guanylate_kin-like_dom"/>
</dbReference>
<reference evidence="2 3" key="1">
    <citation type="submission" date="2024-04" db="EMBL/GenBank/DDBJ databases">
        <title>Tritrichomonas musculus Genome.</title>
        <authorList>
            <person name="Alves-Ferreira E."/>
            <person name="Grigg M."/>
            <person name="Lorenzi H."/>
            <person name="Galac M."/>
        </authorList>
    </citation>
    <scope>NUCLEOTIDE SEQUENCE [LARGE SCALE GENOMIC DNA]</scope>
    <source>
        <strain evidence="2 3">EAF2021</strain>
    </source>
</reference>
<organism evidence="2 3">
    <name type="scientific">Tritrichomonas musculus</name>
    <dbReference type="NCBI Taxonomy" id="1915356"/>
    <lineage>
        <taxon>Eukaryota</taxon>
        <taxon>Metamonada</taxon>
        <taxon>Parabasalia</taxon>
        <taxon>Tritrichomonadida</taxon>
        <taxon>Tritrichomonadidae</taxon>
        <taxon>Tritrichomonas</taxon>
    </lineage>
</organism>
<dbReference type="InterPro" id="IPR032675">
    <property type="entry name" value="LRR_dom_sf"/>
</dbReference>
<evidence type="ECO:0000259" key="1">
    <source>
        <dbReference type="PROSITE" id="PS50052"/>
    </source>
</evidence>
<feature type="domain" description="Guanylate kinase-like" evidence="1">
    <location>
        <begin position="193"/>
        <end position="376"/>
    </location>
</feature>
<proteinExistence type="predicted"/>
<keyword evidence="3" id="KW-1185">Reference proteome</keyword>
<dbReference type="PROSITE" id="PS00675">
    <property type="entry name" value="SIGMA54_INTERACT_1"/>
    <property type="match status" value="1"/>
</dbReference>
<protein>
    <recommendedName>
        <fullName evidence="1">Guanylate kinase-like domain-containing protein</fullName>
    </recommendedName>
</protein>